<dbReference type="AlphaFoldDB" id="A0A0F7S812"/>
<dbReference type="Proteomes" id="UP000242770">
    <property type="component" value="Unassembled WGS sequence"/>
</dbReference>
<evidence type="ECO:0000313" key="3">
    <source>
        <dbReference type="Proteomes" id="UP000242770"/>
    </source>
</evidence>
<organism evidence="2 3">
    <name type="scientific">Sporisorium scitamineum</name>
    <dbReference type="NCBI Taxonomy" id="49012"/>
    <lineage>
        <taxon>Eukaryota</taxon>
        <taxon>Fungi</taxon>
        <taxon>Dikarya</taxon>
        <taxon>Basidiomycota</taxon>
        <taxon>Ustilaginomycotina</taxon>
        <taxon>Ustilaginomycetes</taxon>
        <taxon>Ustilaginales</taxon>
        <taxon>Ustilaginaceae</taxon>
        <taxon>Sporisorium</taxon>
    </lineage>
</organism>
<feature type="region of interest" description="Disordered" evidence="1">
    <location>
        <begin position="1"/>
        <end position="40"/>
    </location>
</feature>
<accession>A0A0F7S812</accession>
<dbReference type="EMBL" id="CCFA01001790">
    <property type="protein sequence ID" value="CDW97474.1"/>
    <property type="molecule type" value="Genomic_DNA"/>
</dbReference>
<keyword evidence="3" id="KW-1185">Reference proteome</keyword>
<evidence type="ECO:0000256" key="1">
    <source>
        <dbReference type="SAM" id="MobiDB-lite"/>
    </source>
</evidence>
<sequence length="40" mass="4417">MLRTKRTPPHRGDVSGTLPASPVASAVHHRNARMKEARVK</sequence>
<reference evidence="3" key="1">
    <citation type="submission" date="2014-06" db="EMBL/GenBank/DDBJ databases">
        <authorList>
            <person name="Berkman P.J."/>
        </authorList>
    </citation>
    <scope>NUCLEOTIDE SEQUENCE [LARGE SCALE GENOMIC DNA]</scope>
</reference>
<evidence type="ECO:0000313" key="2">
    <source>
        <dbReference type="EMBL" id="CDW97474.1"/>
    </source>
</evidence>
<proteinExistence type="predicted"/>
<protein>
    <submittedName>
        <fullName evidence="2">Uncharacterized protein</fullName>
    </submittedName>
</protein>
<gene>
    <name evidence="2" type="primary">SSCI32420.1</name>
</gene>
<name>A0A0F7S812_9BASI</name>